<gene>
    <name evidence="2" type="ORF">Lwal_1745</name>
</gene>
<name>A0A0W1AAE0_9GAMM</name>
<dbReference type="InterPro" id="IPR029058">
    <property type="entry name" value="AB_hydrolase_fold"/>
</dbReference>
<dbReference type="RefSeq" id="WP_058480570.1">
    <property type="nucleotide sequence ID" value="NZ_CAAAIQ010000004.1"/>
</dbReference>
<dbReference type="AlphaFoldDB" id="A0A0W1AAE0"/>
<organism evidence="2 3">
    <name type="scientific">Legionella waltersii</name>
    <dbReference type="NCBI Taxonomy" id="66969"/>
    <lineage>
        <taxon>Bacteria</taxon>
        <taxon>Pseudomonadati</taxon>
        <taxon>Pseudomonadota</taxon>
        <taxon>Gammaproteobacteria</taxon>
        <taxon>Legionellales</taxon>
        <taxon>Legionellaceae</taxon>
        <taxon>Legionella</taxon>
    </lineage>
</organism>
<proteinExistence type="predicted"/>
<dbReference type="InterPro" id="IPR055803">
    <property type="entry name" value="DUF7379"/>
</dbReference>
<sequence length="284" mass="31856">MLKRAIDAAKENQPISTTGMFAHTYYWLTSPSGDQSYQNPSSQKDQKKELETAVYFIHGTADQPAAFQRIARRMIRAGLPNEISSLNLIAFDQRYKGKNIEFFAEELGKKIVGNKHQRVILIAHSRGGLVAAHFAEYLAKTLGIEVICIVTIGTPFNGSYLAMKPLSLFSDSVKEMEIGSEFLETLKQKIVENPASKYYFVVATEDSVVPGKSGYIEDYVKNNPNSLIELDRHGHLSIMSSHRLVALIVDWVHHYFNSIPKQSDAVIISKVSELTIIEDYTPKT</sequence>
<dbReference type="Pfam" id="PF24096">
    <property type="entry name" value="DUF7379"/>
    <property type="match status" value="1"/>
</dbReference>
<dbReference type="SUPFAM" id="SSF53474">
    <property type="entry name" value="alpha/beta-Hydrolases"/>
    <property type="match status" value="1"/>
</dbReference>
<evidence type="ECO:0000259" key="1">
    <source>
        <dbReference type="Pfam" id="PF24096"/>
    </source>
</evidence>
<dbReference type="Proteomes" id="UP000054729">
    <property type="component" value="Unassembled WGS sequence"/>
</dbReference>
<accession>A0A0W1AAE0</accession>
<keyword evidence="3" id="KW-1185">Reference proteome</keyword>
<dbReference type="Gene3D" id="3.40.50.1820">
    <property type="entry name" value="alpha/beta hydrolase"/>
    <property type="match status" value="1"/>
</dbReference>
<dbReference type="STRING" id="66969.Lwal_1745"/>
<dbReference type="PATRIC" id="fig|66969.6.peg.1903"/>
<evidence type="ECO:0000313" key="3">
    <source>
        <dbReference type="Proteomes" id="UP000054729"/>
    </source>
</evidence>
<comment type="caution">
    <text evidence="2">The sequence shown here is derived from an EMBL/GenBank/DDBJ whole genome shotgun (WGS) entry which is preliminary data.</text>
</comment>
<reference evidence="2 3" key="1">
    <citation type="submission" date="2015-11" db="EMBL/GenBank/DDBJ databases">
        <title>Genomic analysis of 38 Legionella species identifies large and diverse effector repertoires.</title>
        <authorList>
            <person name="Burstein D."/>
            <person name="Amaro F."/>
            <person name="Zusman T."/>
            <person name="Lifshitz Z."/>
            <person name="Cohen O."/>
            <person name="Gilbert J.A."/>
            <person name="Pupko T."/>
            <person name="Shuman H.A."/>
            <person name="Segal G."/>
        </authorList>
    </citation>
    <scope>NUCLEOTIDE SEQUENCE [LARGE SCALE GENOMIC DNA]</scope>
    <source>
        <strain evidence="2 3">ATCC 51914</strain>
    </source>
</reference>
<feature type="domain" description="DUF7379" evidence="1">
    <location>
        <begin position="55"/>
        <end position="163"/>
    </location>
</feature>
<dbReference type="EMBL" id="LNZB01000041">
    <property type="protein sequence ID" value="KTD78310.1"/>
    <property type="molecule type" value="Genomic_DNA"/>
</dbReference>
<protein>
    <submittedName>
        <fullName evidence="2">Putative lipase</fullName>
    </submittedName>
</protein>
<evidence type="ECO:0000313" key="2">
    <source>
        <dbReference type="EMBL" id="KTD78310.1"/>
    </source>
</evidence>
<dbReference type="OrthoDB" id="5648135at2"/>